<dbReference type="AlphaFoldDB" id="A0A6M0H5P8"/>
<dbReference type="InterPro" id="IPR038765">
    <property type="entry name" value="Papain-like_cys_pep_sf"/>
</dbReference>
<evidence type="ECO:0000256" key="2">
    <source>
        <dbReference type="ARBA" id="ARBA00022670"/>
    </source>
</evidence>
<dbReference type="Pfam" id="PF04122">
    <property type="entry name" value="CW_binding_2"/>
    <property type="match status" value="3"/>
</dbReference>
<keyword evidence="2" id="KW-0645">Protease</keyword>
<dbReference type="RefSeq" id="WP_199870333.1">
    <property type="nucleotide sequence ID" value="NZ_JAAGPU010000022.1"/>
</dbReference>
<evidence type="ECO:0000256" key="5">
    <source>
        <dbReference type="SAM" id="SignalP"/>
    </source>
</evidence>
<feature type="chain" id="PRO_5026923007" description="NlpC/P60 domain-containing protein" evidence="5">
    <location>
        <begin position="25"/>
        <end position="493"/>
    </location>
</feature>
<feature type="signal peptide" evidence="5">
    <location>
        <begin position="1"/>
        <end position="24"/>
    </location>
</feature>
<dbReference type="Proteomes" id="UP000481872">
    <property type="component" value="Unassembled WGS sequence"/>
</dbReference>
<protein>
    <recommendedName>
        <fullName evidence="6">NlpC/P60 domain-containing protein</fullName>
    </recommendedName>
</protein>
<sequence length="493" mass="53982">MFKKRIITLCMAGILCFSSATVFGETGSIKYTRLAGETRVETAIAIADEFIANRGNKMGYDDNCAILAPSNDKNLVDSLAVAPLAYKVGAPIYLNDSKDELNSLVLNKLIENSITCVYIPTGTSVISTKVEDELLRNNIEVIRLGGDSRYETSENILKEYINKGGDISSACLVSGNGLADALSIAPIACSKSMPIVLANTESKISGMGESILLNAREVYAIGGSRVISDDLVYNKLRAIRLGGENRYETNTIVCKYFNFDFNKGTKSFEDKFLIGIPSSYDYFKNLYVANGGNNHLVDSLTVSVLAALNKSPIILSDGTLDENINESLEKNVSNDTNVYLLGGDRAISSNILDNVQTIEEYVDYVSNNCNNDLKRRMVVDIARSLSGMPYVWAGNSPEKGFDSSGLTQYVYKQVGVDIGRTVVDQMSKGYKVNKENLILGDLIFFSYSGDNYDHVAMYVGDGYYIHSPGPGDVVKMSSSYYGYVTARRILKED</sequence>
<evidence type="ECO:0000313" key="8">
    <source>
        <dbReference type="Proteomes" id="UP000481872"/>
    </source>
</evidence>
<dbReference type="InterPro" id="IPR000064">
    <property type="entry name" value="NLP_P60_dom"/>
</dbReference>
<evidence type="ECO:0000256" key="1">
    <source>
        <dbReference type="ARBA" id="ARBA00007074"/>
    </source>
</evidence>
<dbReference type="GO" id="GO:0008234">
    <property type="term" value="F:cysteine-type peptidase activity"/>
    <property type="evidence" value="ECO:0007669"/>
    <property type="project" value="UniProtKB-KW"/>
</dbReference>
<reference evidence="7 8" key="1">
    <citation type="submission" date="2020-02" db="EMBL/GenBank/DDBJ databases">
        <title>Genome assembly of a novel Clostridium senegalense strain.</title>
        <authorList>
            <person name="Gupta T.B."/>
            <person name="Jauregui R."/>
            <person name="Maclean P."/>
            <person name="Nawarathana A."/>
            <person name="Brightwell G."/>
        </authorList>
    </citation>
    <scope>NUCLEOTIDE SEQUENCE [LARGE SCALE GENOMIC DNA]</scope>
    <source>
        <strain evidence="7 8">AGRFS4</strain>
    </source>
</reference>
<name>A0A6M0H5P8_9CLOT</name>
<accession>A0A6M0H5P8</accession>
<dbReference type="PANTHER" id="PTHR47053:SF1">
    <property type="entry name" value="MUREIN DD-ENDOPEPTIDASE MEPH-RELATED"/>
    <property type="match status" value="1"/>
</dbReference>
<dbReference type="PROSITE" id="PS51935">
    <property type="entry name" value="NLPC_P60"/>
    <property type="match status" value="1"/>
</dbReference>
<gene>
    <name evidence="7" type="ORF">G3M99_12060</name>
</gene>
<proteinExistence type="inferred from homology"/>
<dbReference type="InterPro" id="IPR051202">
    <property type="entry name" value="Peptidase_C40"/>
</dbReference>
<dbReference type="EMBL" id="JAAGPU010000022">
    <property type="protein sequence ID" value="NEU05574.1"/>
    <property type="molecule type" value="Genomic_DNA"/>
</dbReference>
<feature type="domain" description="NlpC/P60" evidence="6">
    <location>
        <begin position="372"/>
        <end position="493"/>
    </location>
</feature>
<evidence type="ECO:0000259" key="6">
    <source>
        <dbReference type="PROSITE" id="PS51935"/>
    </source>
</evidence>
<comment type="similarity">
    <text evidence="1">Belongs to the peptidase C40 family.</text>
</comment>
<evidence type="ECO:0000313" key="7">
    <source>
        <dbReference type="EMBL" id="NEU05574.1"/>
    </source>
</evidence>
<organism evidence="7 8">
    <name type="scientific">Clostridium senegalense</name>
    <dbReference type="NCBI Taxonomy" id="1465809"/>
    <lineage>
        <taxon>Bacteria</taxon>
        <taxon>Bacillati</taxon>
        <taxon>Bacillota</taxon>
        <taxon>Clostridia</taxon>
        <taxon>Eubacteriales</taxon>
        <taxon>Clostridiaceae</taxon>
        <taxon>Clostridium</taxon>
    </lineage>
</organism>
<comment type="caution">
    <text evidence="7">The sequence shown here is derived from an EMBL/GenBank/DDBJ whole genome shotgun (WGS) entry which is preliminary data.</text>
</comment>
<dbReference type="Gene3D" id="3.40.50.12090">
    <property type="match status" value="2"/>
</dbReference>
<dbReference type="Gene3D" id="3.90.1720.10">
    <property type="entry name" value="endopeptidase domain like (from Nostoc punctiforme)"/>
    <property type="match status" value="1"/>
</dbReference>
<dbReference type="InterPro" id="IPR007253">
    <property type="entry name" value="Cell_wall-bd_2"/>
</dbReference>
<dbReference type="Pfam" id="PF00877">
    <property type="entry name" value="NLPC_P60"/>
    <property type="match status" value="1"/>
</dbReference>
<keyword evidence="3" id="KW-0378">Hydrolase</keyword>
<dbReference type="SUPFAM" id="SSF54001">
    <property type="entry name" value="Cysteine proteinases"/>
    <property type="match status" value="1"/>
</dbReference>
<keyword evidence="5" id="KW-0732">Signal</keyword>
<dbReference type="GO" id="GO:0006508">
    <property type="term" value="P:proteolysis"/>
    <property type="evidence" value="ECO:0007669"/>
    <property type="project" value="UniProtKB-KW"/>
</dbReference>
<keyword evidence="8" id="KW-1185">Reference proteome</keyword>
<keyword evidence="4" id="KW-0788">Thiol protease</keyword>
<evidence type="ECO:0000256" key="4">
    <source>
        <dbReference type="ARBA" id="ARBA00022807"/>
    </source>
</evidence>
<dbReference type="PANTHER" id="PTHR47053">
    <property type="entry name" value="MUREIN DD-ENDOPEPTIDASE MEPH-RELATED"/>
    <property type="match status" value="1"/>
</dbReference>
<evidence type="ECO:0000256" key="3">
    <source>
        <dbReference type="ARBA" id="ARBA00022801"/>
    </source>
</evidence>